<feature type="site" description="Transition state stabilizer" evidence="8">
    <location>
        <position position="204"/>
    </location>
</feature>
<dbReference type="Gene3D" id="3.90.70.10">
    <property type="entry name" value="Cysteine proteinases"/>
    <property type="match status" value="1"/>
</dbReference>
<feature type="active site" description="Tele-phosphohistidine intermediate" evidence="6">
    <location>
        <position position="31"/>
    </location>
</feature>
<evidence type="ECO:0000259" key="10">
    <source>
        <dbReference type="Pfam" id="PF00443"/>
    </source>
</evidence>
<dbReference type="Gene3D" id="2.60.210.10">
    <property type="entry name" value="Apoptosis, Tumor Necrosis Factor Receptor Associated Protein 2, Chain A"/>
    <property type="match status" value="1"/>
</dbReference>
<dbReference type="NCBIfam" id="TIGR01258">
    <property type="entry name" value="pgm_1"/>
    <property type="match status" value="1"/>
</dbReference>
<evidence type="ECO:0000256" key="3">
    <source>
        <dbReference type="ARBA" id="ARBA00012028"/>
    </source>
</evidence>
<comment type="caution">
    <text evidence="11">The sequence shown here is derived from an EMBL/GenBank/DDBJ whole genome shotgun (WGS) entry which is preliminary data.</text>
</comment>
<feature type="compositionally biased region" description="Basic and acidic residues" evidence="9">
    <location>
        <begin position="429"/>
        <end position="471"/>
    </location>
</feature>
<dbReference type="InterPro" id="IPR005952">
    <property type="entry name" value="Phosphogly_mut1"/>
</dbReference>
<sequence length="1134" mass="127280">MGKKARGILSRVRGGLGQRTPGIFKIVFLRHGESEWNVKNIFTGWADVDLSETGKTEAVDAGKMLWEEGFRFDIVFTSVLRRAIRTAWTALAESGNFSMPVINSWRLNERHYGGLQGLNKAETAAKHGEKQVKIWRRSYSVPPPAISPADPRHPSNDPMYRHVPRSALPGAESLSMTVDRVLPFWNDTIAPCVMAGKSVLVAAHGNSLRAIAKYLEGMTESDVMEFNIPTGVPLVYELDTSLRVVQKYYLLDDAEVKAKIDGVANQGRACLEHRRILSKDLLSSAYYALHRDASRSVVRFPTFDKGVCWKLLRCQGSQALGVWPDEETSGKSEVMSTRSTSGLDEIPKEGRVGRGMARQSDRCASAKERRTAVSPFRSLPELHPHEVELRVSVKDLSRDVAPEKFRSKAKSVGGFVFGLLVFPQGTKSAPEHARKNRPGKKEEDKEKKDSDGDKAKARRRETQKTEKEKLKAALLKEVPKEKERDKENDKDGKKDADGKEDKKDTRWISAFVEARPSEDYPPHWYFEDVQFLVSLINFQDLKKSIVKHDKHTFSPVESSDGKAIDRGWHDFVHCDEATLRSSGFVDKDDTVCFRASVYLAGGAMKVNSKTKSRYMSLSKMDPGSFERAPQFLNSLVQMWYHLGLFRSAIYGASNPCQLSAKKSRVLPALREIFVRLQHRTLPASCSVLCAAFGRKNWTKVSKADPDVFCQEVFQCLESELMPSAEMLKAEEAAVKAAAAKAKGGKAAKALPRVVEVPAENRTLWQSIQDMFTFEVEWTAQAVEGDFSDTCVHTGPCFTLVVRGFANLEETLDQYFSPKVIEDGSGLRVKTARKFRKMPSVLSWYLKRGDYDCCTGLSGLTETFLRFPRQIDMGKYAEGGSLYHLYAIMVECDDHYVSYIRPEMEGDRGQWYRFDEKEGSGTNGSCGVSNATAVESSFGGEEWLCVNYLYGPSAVLKRPRESRASMLLYLKDSELSQLLREPKLPKLCPELQMPQREHLQAGSVELEAAAAAEAELLNDLDAEQLKEVKKKRAKQKKKQKEKERKNQVLPEDVSEEPDTRESRDEAPESEDEAEEEVHSELHLEMEAGKCEMGDAVSESFPQKLVHISVSKRSPEARSAASVEAKEHNFVHGKFS</sequence>
<keyword evidence="12" id="KW-1185">Reference proteome</keyword>
<feature type="domain" description="Peptidase C19 ubiquitin carboxyl-terminal hydrolase" evidence="10">
    <location>
        <begin position="631"/>
        <end position="968"/>
    </location>
</feature>
<dbReference type="FunFam" id="3.40.50.1240:FF:000003">
    <property type="entry name" value="2,3-bisphosphoglycerate-dependent phosphoglycerate mutase"/>
    <property type="match status" value="1"/>
</dbReference>
<dbReference type="GO" id="GO:0004619">
    <property type="term" value="F:phosphoglycerate mutase activity"/>
    <property type="evidence" value="ECO:0007669"/>
    <property type="project" value="UniProtKB-EC"/>
</dbReference>
<feature type="binding site" evidence="7">
    <location>
        <position position="82"/>
    </location>
    <ligand>
        <name>substrate</name>
    </ligand>
</feature>
<dbReference type="InterPro" id="IPR038765">
    <property type="entry name" value="Papain-like_cys_pep_sf"/>
</dbReference>
<feature type="binding site" evidence="7">
    <location>
        <position position="120"/>
    </location>
    <ligand>
        <name>substrate</name>
    </ligand>
</feature>
<feature type="compositionally biased region" description="Basic and acidic residues" evidence="9">
    <location>
        <begin position="359"/>
        <end position="370"/>
    </location>
</feature>
<comment type="catalytic activity">
    <reaction evidence="1">
        <text>(2R)-2-phosphoglycerate = (2R)-3-phosphoglycerate</text>
        <dbReference type="Rhea" id="RHEA:15901"/>
        <dbReference type="ChEBI" id="CHEBI:58272"/>
        <dbReference type="ChEBI" id="CHEBI:58289"/>
        <dbReference type="EC" id="5.4.2.11"/>
    </reaction>
</comment>
<dbReference type="OrthoDB" id="445552at2759"/>
<evidence type="ECO:0000256" key="8">
    <source>
        <dbReference type="PIRSR" id="PIRSR613078-3"/>
    </source>
</evidence>
<evidence type="ECO:0000256" key="4">
    <source>
        <dbReference type="ARBA" id="ARBA00023152"/>
    </source>
</evidence>
<evidence type="ECO:0000256" key="5">
    <source>
        <dbReference type="ARBA" id="ARBA00023235"/>
    </source>
</evidence>
<feature type="binding site" evidence="7">
    <location>
        <begin position="109"/>
        <end position="112"/>
    </location>
    <ligand>
        <name>substrate</name>
    </ligand>
</feature>
<reference evidence="11" key="1">
    <citation type="submission" date="2021-02" db="EMBL/GenBank/DDBJ databases">
        <authorList>
            <person name="Dougan E. K."/>
            <person name="Rhodes N."/>
            <person name="Thang M."/>
            <person name="Chan C."/>
        </authorList>
    </citation>
    <scope>NUCLEOTIDE SEQUENCE</scope>
</reference>
<dbReference type="SMART" id="SM00855">
    <property type="entry name" value="PGAM"/>
    <property type="match status" value="1"/>
</dbReference>
<keyword evidence="4" id="KW-0324">Glycolysis</keyword>
<dbReference type="SUPFAM" id="SSF49599">
    <property type="entry name" value="TRAF domain-like"/>
    <property type="match status" value="1"/>
</dbReference>
<dbReference type="Pfam" id="PF00300">
    <property type="entry name" value="His_Phos_1"/>
    <property type="match status" value="1"/>
</dbReference>
<gene>
    <name evidence="11" type="primary">gpmA</name>
    <name evidence="11" type="ORF">SPIL2461_LOCUS21405</name>
</gene>
<evidence type="ECO:0000256" key="7">
    <source>
        <dbReference type="PIRSR" id="PIRSR613078-2"/>
    </source>
</evidence>
<dbReference type="SUPFAM" id="SSF54001">
    <property type="entry name" value="Cysteine proteinases"/>
    <property type="match status" value="1"/>
</dbReference>
<dbReference type="InterPro" id="IPR013078">
    <property type="entry name" value="His_Pase_superF_clade-1"/>
</dbReference>
<proteinExistence type="inferred from homology"/>
<protein>
    <recommendedName>
        <fullName evidence="3">phosphoglycerate mutase (2,3-diphosphoglycerate-dependent)</fullName>
        <ecNumber evidence="3">5.4.2.11</ecNumber>
    </recommendedName>
</protein>
<dbReference type="Pfam" id="PF00443">
    <property type="entry name" value="UCH"/>
    <property type="match status" value="1"/>
</dbReference>
<accession>A0A812XV46</accession>
<dbReference type="SUPFAM" id="SSF53254">
    <property type="entry name" value="Phosphoglycerate mutase-like"/>
    <property type="match status" value="1"/>
</dbReference>
<feature type="region of interest" description="Disordered" evidence="9">
    <location>
        <begin position="1112"/>
        <end position="1134"/>
    </location>
</feature>
<dbReference type="AlphaFoldDB" id="A0A812XV46"/>
<evidence type="ECO:0000256" key="6">
    <source>
        <dbReference type="PIRSR" id="PIRSR613078-1"/>
    </source>
</evidence>
<evidence type="ECO:0000256" key="2">
    <source>
        <dbReference type="ARBA" id="ARBA00006717"/>
    </source>
</evidence>
<feature type="compositionally biased region" description="Basic and acidic residues" evidence="9">
    <location>
        <begin position="477"/>
        <end position="501"/>
    </location>
</feature>
<evidence type="ECO:0000256" key="9">
    <source>
        <dbReference type="SAM" id="MobiDB-lite"/>
    </source>
</evidence>
<feature type="binding site" evidence="7">
    <location>
        <begin position="43"/>
        <end position="44"/>
    </location>
    <ligand>
        <name>substrate</name>
    </ligand>
</feature>
<dbReference type="NCBIfam" id="NF010713">
    <property type="entry name" value="PRK14115.1"/>
    <property type="match status" value="1"/>
</dbReference>
<keyword evidence="5" id="KW-0413">Isomerase</keyword>
<dbReference type="PANTHER" id="PTHR11931">
    <property type="entry name" value="PHOSPHOGLYCERATE MUTASE"/>
    <property type="match status" value="1"/>
</dbReference>
<feature type="region of interest" description="Disordered" evidence="9">
    <location>
        <begin position="427"/>
        <end position="501"/>
    </location>
</feature>
<feature type="region of interest" description="Disordered" evidence="9">
    <location>
        <begin position="1030"/>
        <end position="1079"/>
    </location>
</feature>
<feature type="active site" description="Proton donor/acceptor" evidence="6">
    <location>
        <position position="109"/>
    </location>
</feature>
<feature type="region of interest" description="Disordered" evidence="9">
    <location>
        <begin position="325"/>
        <end position="370"/>
    </location>
</feature>
<dbReference type="Proteomes" id="UP000649617">
    <property type="component" value="Unassembled WGS sequence"/>
</dbReference>
<feature type="compositionally biased region" description="Basic and acidic residues" evidence="9">
    <location>
        <begin position="1056"/>
        <end position="1065"/>
    </location>
</feature>
<comment type="similarity">
    <text evidence="2">Belongs to the phosphoglycerate mutase family. BPG-dependent PGAM subfamily.</text>
</comment>
<evidence type="ECO:0000313" key="11">
    <source>
        <dbReference type="EMBL" id="CAE7742965.1"/>
    </source>
</evidence>
<dbReference type="EC" id="5.4.2.11" evidence="3"/>
<evidence type="ECO:0000313" key="12">
    <source>
        <dbReference type="Proteomes" id="UP000649617"/>
    </source>
</evidence>
<dbReference type="HAMAP" id="MF_01039">
    <property type="entry name" value="PGAM_GpmA"/>
    <property type="match status" value="1"/>
</dbReference>
<feature type="binding site" evidence="7">
    <location>
        <begin position="205"/>
        <end position="206"/>
    </location>
    <ligand>
        <name>substrate</name>
    </ligand>
</feature>
<dbReference type="InterPro" id="IPR029033">
    <property type="entry name" value="His_PPase_superfam"/>
</dbReference>
<dbReference type="EMBL" id="CAJNIZ010046214">
    <property type="protein sequence ID" value="CAE7742965.1"/>
    <property type="molecule type" value="Genomic_DNA"/>
</dbReference>
<dbReference type="InterPro" id="IPR001394">
    <property type="entry name" value="Peptidase_C19_UCH"/>
</dbReference>
<dbReference type="InterPro" id="IPR008974">
    <property type="entry name" value="TRAF-like"/>
</dbReference>
<dbReference type="GO" id="GO:0016579">
    <property type="term" value="P:protein deubiquitination"/>
    <property type="evidence" value="ECO:0007669"/>
    <property type="project" value="InterPro"/>
</dbReference>
<feature type="binding site" evidence="7">
    <location>
        <begin position="30"/>
        <end position="37"/>
    </location>
    <ligand>
        <name>substrate</name>
    </ligand>
</feature>
<feature type="binding site" evidence="7">
    <location>
        <begin position="136"/>
        <end position="137"/>
    </location>
    <ligand>
        <name>substrate</name>
    </ligand>
</feature>
<dbReference type="CDD" id="cd07067">
    <property type="entry name" value="HP_PGM_like"/>
    <property type="match status" value="1"/>
</dbReference>
<dbReference type="GO" id="GO:0004843">
    <property type="term" value="F:cysteine-type deubiquitinase activity"/>
    <property type="evidence" value="ECO:0007669"/>
    <property type="project" value="InterPro"/>
</dbReference>
<evidence type="ECO:0000256" key="1">
    <source>
        <dbReference type="ARBA" id="ARBA00000380"/>
    </source>
</evidence>
<dbReference type="GO" id="GO:0006096">
    <property type="term" value="P:glycolytic process"/>
    <property type="evidence" value="ECO:0007669"/>
    <property type="project" value="UniProtKB-KW"/>
</dbReference>
<organism evidence="11 12">
    <name type="scientific">Symbiodinium pilosum</name>
    <name type="common">Dinoflagellate</name>
    <dbReference type="NCBI Taxonomy" id="2952"/>
    <lineage>
        <taxon>Eukaryota</taxon>
        <taxon>Sar</taxon>
        <taxon>Alveolata</taxon>
        <taxon>Dinophyceae</taxon>
        <taxon>Suessiales</taxon>
        <taxon>Symbiodiniaceae</taxon>
        <taxon>Symbiodinium</taxon>
    </lineage>
</organism>
<name>A0A812XV46_SYMPI</name>
<dbReference type="Gene3D" id="3.40.50.1240">
    <property type="entry name" value="Phosphoglycerate mutase-like"/>
    <property type="match status" value="1"/>
</dbReference>